<organism evidence="2 3">
    <name type="scientific">Rhizopus stolonifer</name>
    <name type="common">Rhizopus nigricans</name>
    <dbReference type="NCBI Taxonomy" id="4846"/>
    <lineage>
        <taxon>Eukaryota</taxon>
        <taxon>Fungi</taxon>
        <taxon>Fungi incertae sedis</taxon>
        <taxon>Mucoromycota</taxon>
        <taxon>Mucoromycotina</taxon>
        <taxon>Mucoromycetes</taxon>
        <taxon>Mucorales</taxon>
        <taxon>Mucorineae</taxon>
        <taxon>Rhizopodaceae</taxon>
        <taxon>Rhizopus</taxon>
    </lineage>
</organism>
<evidence type="ECO:0000256" key="1">
    <source>
        <dbReference type="SAM" id="MobiDB-lite"/>
    </source>
</evidence>
<gene>
    <name evidence="2" type="ORF">CU098_004217</name>
</gene>
<feature type="compositionally biased region" description="Polar residues" evidence="1">
    <location>
        <begin position="18"/>
        <end position="27"/>
    </location>
</feature>
<accession>A0A367IWS8</accession>
<evidence type="ECO:0000313" key="3">
    <source>
        <dbReference type="Proteomes" id="UP000253551"/>
    </source>
</evidence>
<name>A0A367IWS8_RHIST</name>
<comment type="caution">
    <text evidence="2">The sequence shown here is derived from an EMBL/GenBank/DDBJ whole genome shotgun (WGS) entry which is preliminary data.</text>
</comment>
<dbReference type="Proteomes" id="UP000253551">
    <property type="component" value="Unassembled WGS sequence"/>
</dbReference>
<dbReference type="AlphaFoldDB" id="A0A367IWS8"/>
<keyword evidence="3" id="KW-1185">Reference proteome</keyword>
<feature type="region of interest" description="Disordered" evidence="1">
    <location>
        <begin position="1"/>
        <end position="27"/>
    </location>
</feature>
<dbReference type="EMBL" id="PJQM01005230">
    <property type="protein sequence ID" value="RCH82112.1"/>
    <property type="molecule type" value="Genomic_DNA"/>
</dbReference>
<feature type="non-terminal residue" evidence="2">
    <location>
        <position position="69"/>
    </location>
</feature>
<proteinExistence type="predicted"/>
<sequence length="69" mass="8004">MSDVKNGIRTYEKDDYNPSPSTSVEDQNNFDQLRVNISTEKLKEINEDDEQKIDLLDILETVARNMIVD</sequence>
<evidence type="ECO:0000313" key="2">
    <source>
        <dbReference type="EMBL" id="RCH82112.1"/>
    </source>
</evidence>
<protein>
    <submittedName>
        <fullName evidence="2">Uncharacterized protein</fullName>
    </submittedName>
</protein>
<reference evidence="2 3" key="1">
    <citation type="journal article" date="2018" name="G3 (Bethesda)">
        <title>Phylogenetic and Phylogenomic Definition of Rhizopus Species.</title>
        <authorList>
            <person name="Gryganskyi A.P."/>
            <person name="Golan J."/>
            <person name="Dolatabadi S."/>
            <person name="Mondo S."/>
            <person name="Robb S."/>
            <person name="Idnurm A."/>
            <person name="Muszewska A."/>
            <person name="Steczkiewicz K."/>
            <person name="Masonjones S."/>
            <person name="Liao H.L."/>
            <person name="Gajdeczka M.T."/>
            <person name="Anike F."/>
            <person name="Vuek A."/>
            <person name="Anishchenko I.M."/>
            <person name="Voigt K."/>
            <person name="de Hoog G.S."/>
            <person name="Smith M.E."/>
            <person name="Heitman J."/>
            <person name="Vilgalys R."/>
            <person name="Stajich J.E."/>
        </authorList>
    </citation>
    <scope>NUCLEOTIDE SEQUENCE [LARGE SCALE GENOMIC DNA]</scope>
    <source>
        <strain evidence="2 3">LSU 92-RS-03</strain>
    </source>
</reference>